<dbReference type="OrthoDB" id="7190635at2"/>
<protein>
    <recommendedName>
        <fullName evidence="3">Glycosyltransferase family 9 protein</fullName>
    </recommendedName>
</protein>
<dbReference type="Pfam" id="PF01075">
    <property type="entry name" value="Glyco_transf_9"/>
    <property type="match status" value="1"/>
</dbReference>
<organism evidence="1 2">
    <name type="scientific">Phenylobacterium deserti</name>
    <dbReference type="NCBI Taxonomy" id="1914756"/>
    <lineage>
        <taxon>Bacteria</taxon>
        <taxon>Pseudomonadati</taxon>
        <taxon>Pseudomonadota</taxon>
        <taxon>Alphaproteobacteria</taxon>
        <taxon>Caulobacterales</taxon>
        <taxon>Caulobacteraceae</taxon>
        <taxon>Phenylobacterium</taxon>
    </lineage>
</organism>
<dbReference type="SUPFAM" id="SSF53756">
    <property type="entry name" value="UDP-Glycosyltransferase/glycogen phosphorylase"/>
    <property type="match status" value="1"/>
</dbReference>
<dbReference type="InterPro" id="IPR002201">
    <property type="entry name" value="Glyco_trans_9"/>
</dbReference>
<accession>A0A328AD37</accession>
<evidence type="ECO:0000313" key="1">
    <source>
        <dbReference type="EMBL" id="RAK52733.1"/>
    </source>
</evidence>
<name>A0A328AD37_9CAUL</name>
<proteinExistence type="predicted"/>
<evidence type="ECO:0008006" key="3">
    <source>
        <dbReference type="Google" id="ProtNLM"/>
    </source>
</evidence>
<keyword evidence="2" id="KW-1185">Reference proteome</keyword>
<dbReference type="EMBL" id="QFYR01000002">
    <property type="protein sequence ID" value="RAK52733.1"/>
    <property type="molecule type" value="Genomic_DNA"/>
</dbReference>
<evidence type="ECO:0000313" key="2">
    <source>
        <dbReference type="Proteomes" id="UP000249725"/>
    </source>
</evidence>
<dbReference type="Gene3D" id="3.40.50.2000">
    <property type="entry name" value="Glycogen Phosphorylase B"/>
    <property type="match status" value="1"/>
</dbReference>
<gene>
    <name evidence="1" type="ORF">DJ018_11125</name>
</gene>
<dbReference type="AlphaFoldDB" id="A0A328AD37"/>
<reference evidence="2" key="1">
    <citation type="submission" date="2018-05" db="EMBL/GenBank/DDBJ databases">
        <authorList>
            <person name="Li X."/>
        </authorList>
    </citation>
    <scope>NUCLEOTIDE SEQUENCE [LARGE SCALE GENOMIC DNA]</scope>
    <source>
        <strain evidence="2">YIM 73061</strain>
    </source>
</reference>
<dbReference type="Proteomes" id="UP000249725">
    <property type="component" value="Unassembled WGS sequence"/>
</dbReference>
<comment type="caution">
    <text evidence="1">The sequence shown here is derived from an EMBL/GenBank/DDBJ whole genome shotgun (WGS) entry which is preliminary data.</text>
</comment>
<sequence>MDAPPSCYGSRMRPAATSVPSPFSQALRLLAERRYSAAWPLWEARREFMRPRITCPVVEYPEWSGGDPSGMRIMVVVEQGFGDQMMFARYVPRLRELGAHVTVACHPVLSRLFRVIADDWTPFYVNQPLPPADAWTFIGSLPLRLGIAAPLPAQYIGLSAPKIGGVGVATRGSLTHPNDANRSLPPESAADLLQMGGSILPEDTGAQDFIETAVLIAKLDLVVTVDTSVAHLAGAMGVPVWVLLPDAGLDWRWNDGIRSDWYPDARLFRQHPTEGWRRTIGDVRAALSAQ</sequence>
<dbReference type="GO" id="GO:0016757">
    <property type="term" value="F:glycosyltransferase activity"/>
    <property type="evidence" value="ECO:0007669"/>
    <property type="project" value="InterPro"/>
</dbReference>